<proteinExistence type="predicted"/>
<evidence type="ECO:0000256" key="1">
    <source>
        <dbReference type="SAM" id="MobiDB-lite"/>
    </source>
</evidence>
<name>A0A0R3SKX7_HYMDI</name>
<sequence>MVEVAHGITDAIADEDSIPALSSPRLLVTSGHLIEDSMTAIRRTAATKRTLMKMRTSRNATNRSPLSGSPRDESKSPSSPSSSADEDPKRSKADKCSNDESDPCKYSPSKLSHDGISCNGQARPIFQRRIRNHSAPVSLTLVGGSKSPTEIVCDLSRIPQNRLQMLVEIEPHYHPTNAFLYYVDPIADDKVDANLRNEAVHSLRFMHNAFFTLSAEAFCKAVNLIDRFIVKVKVKPKYMACVAAASYHIAAKLVEPVSDFTSSVVLTNFRSVI</sequence>
<dbReference type="InterPro" id="IPR006671">
    <property type="entry name" value="Cyclin_N"/>
</dbReference>
<dbReference type="SUPFAM" id="SSF47954">
    <property type="entry name" value="Cyclin-like"/>
    <property type="match status" value="1"/>
</dbReference>
<dbReference type="AlphaFoldDB" id="A0A0R3SKX7"/>
<feature type="compositionally biased region" description="Basic and acidic residues" evidence="1">
    <location>
        <begin position="86"/>
        <end position="98"/>
    </location>
</feature>
<feature type="compositionally biased region" description="Polar residues" evidence="1">
    <location>
        <begin position="57"/>
        <end position="66"/>
    </location>
</feature>
<dbReference type="OrthoDB" id="769138at2759"/>
<evidence type="ECO:0000259" key="2">
    <source>
        <dbReference type="Pfam" id="PF00134"/>
    </source>
</evidence>
<accession>A0A0R3SKX7</accession>
<dbReference type="Gene3D" id="1.10.472.10">
    <property type="entry name" value="Cyclin-like"/>
    <property type="match status" value="1"/>
</dbReference>
<dbReference type="STRING" id="6216.A0A0R3SKX7"/>
<dbReference type="EMBL" id="UYSG01003047">
    <property type="protein sequence ID" value="VDL57908.1"/>
    <property type="molecule type" value="Genomic_DNA"/>
</dbReference>
<organism evidence="5">
    <name type="scientific">Hymenolepis diminuta</name>
    <name type="common">Rat tapeworm</name>
    <dbReference type="NCBI Taxonomy" id="6216"/>
    <lineage>
        <taxon>Eukaryota</taxon>
        <taxon>Metazoa</taxon>
        <taxon>Spiralia</taxon>
        <taxon>Lophotrochozoa</taxon>
        <taxon>Platyhelminthes</taxon>
        <taxon>Cestoda</taxon>
        <taxon>Eucestoda</taxon>
        <taxon>Cyclophyllidea</taxon>
        <taxon>Hymenolepididae</taxon>
        <taxon>Hymenolepis</taxon>
    </lineage>
</organism>
<dbReference type="Pfam" id="PF00134">
    <property type="entry name" value="Cyclin_N"/>
    <property type="match status" value="1"/>
</dbReference>
<gene>
    <name evidence="3" type="ORF">HDID_LOCUS5590</name>
</gene>
<feature type="domain" description="Cyclin N-terminal" evidence="2">
    <location>
        <begin position="187"/>
        <end position="256"/>
    </location>
</feature>
<evidence type="ECO:0000313" key="3">
    <source>
        <dbReference type="EMBL" id="VDL57908.1"/>
    </source>
</evidence>
<reference evidence="3 4" key="2">
    <citation type="submission" date="2018-11" db="EMBL/GenBank/DDBJ databases">
        <authorList>
            <consortium name="Pathogen Informatics"/>
        </authorList>
    </citation>
    <scope>NUCLEOTIDE SEQUENCE [LARGE SCALE GENOMIC DNA]</scope>
</reference>
<reference evidence="5" key="1">
    <citation type="submission" date="2017-02" db="UniProtKB">
        <authorList>
            <consortium name="WormBaseParasite"/>
        </authorList>
    </citation>
    <scope>IDENTIFICATION</scope>
</reference>
<protein>
    <submittedName>
        <fullName evidence="5">Cyclin N-terminal domain-containing protein</fullName>
    </submittedName>
</protein>
<dbReference type="InterPro" id="IPR036915">
    <property type="entry name" value="Cyclin-like_sf"/>
</dbReference>
<evidence type="ECO:0000313" key="4">
    <source>
        <dbReference type="Proteomes" id="UP000274504"/>
    </source>
</evidence>
<dbReference type="Proteomes" id="UP000274504">
    <property type="component" value="Unassembled WGS sequence"/>
</dbReference>
<feature type="region of interest" description="Disordered" evidence="1">
    <location>
        <begin position="48"/>
        <end position="117"/>
    </location>
</feature>
<dbReference type="WBParaSite" id="HDID_0000559201-mRNA-1">
    <property type="protein sequence ID" value="HDID_0000559201-mRNA-1"/>
    <property type="gene ID" value="HDID_0000559201"/>
</dbReference>
<evidence type="ECO:0000313" key="5">
    <source>
        <dbReference type="WBParaSite" id="HDID_0000559201-mRNA-1"/>
    </source>
</evidence>